<evidence type="ECO:0000256" key="5">
    <source>
        <dbReference type="ARBA" id="ARBA00022692"/>
    </source>
</evidence>
<dbReference type="SMART" id="SM00184">
    <property type="entry name" value="RING"/>
    <property type="match status" value="1"/>
</dbReference>
<dbReference type="PANTHER" id="PTHR46905">
    <property type="entry name" value="RING-H2 FINGER PROTEIN ATL78"/>
    <property type="match status" value="1"/>
</dbReference>
<evidence type="ECO:0000256" key="9">
    <source>
        <dbReference type="ARBA" id="ARBA00022989"/>
    </source>
</evidence>
<comment type="caution">
    <text evidence="16">The sequence shown here is derived from an EMBL/GenBank/DDBJ whole genome shotgun (WGS) entry which is preliminary data.</text>
</comment>
<dbReference type="PROSITE" id="PS50089">
    <property type="entry name" value="ZF_RING_2"/>
    <property type="match status" value="1"/>
</dbReference>
<feature type="domain" description="RING-type" evidence="15">
    <location>
        <begin position="142"/>
        <end position="184"/>
    </location>
</feature>
<evidence type="ECO:0000256" key="3">
    <source>
        <dbReference type="ARBA" id="ARBA00012483"/>
    </source>
</evidence>
<keyword evidence="12" id="KW-0863">Zinc-finger</keyword>
<dbReference type="Proteomes" id="UP001457282">
    <property type="component" value="Unassembled WGS sequence"/>
</dbReference>
<evidence type="ECO:0000256" key="12">
    <source>
        <dbReference type="PROSITE-ProRule" id="PRU00175"/>
    </source>
</evidence>
<dbReference type="InterPro" id="IPR001841">
    <property type="entry name" value="Znf_RING"/>
</dbReference>
<evidence type="ECO:0000256" key="4">
    <source>
        <dbReference type="ARBA" id="ARBA00022679"/>
    </source>
</evidence>
<dbReference type="InterPro" id="IPR013083">
    <property type="entry name" value="Znf_RING/FYVE/PHD"/>
</dbReference>
<organism evidence="16 17">
    <name type="scientific">Rubus argutus</name>
    <name type="common">Southern blackberry</name>
    <dbReference type="NCBI Taxonomy" id="59490"/>
    <lineage>
        <taxon>Eukaryota</taxon>
        <taxon>Viridiplantae</taxon>
        <taxon>Streptophyta</taxon>
        <taxon>Embryophyta</taxon>
        <taxon>Tracheophyta</taxon>
        <taxon>Spermatophyta</taxon>
        <taxon>Magnoliopsida</taxon>
        <taxon>eudicotyledons</taxon>
        <taxon>Gunneridae</taxon>
        <taxon>Pentapetalae</taxon>
        <taxon>rosids</taxon>
        <taxon>fabids</taxon>
        <taxon>Rosales</taxon>
        <taxon>Rosaceae</taxon>
        <taxon>Rosoideae</taxon>
        <taxon>Rosoideae incertae sedis</taxon>
        <taxon>Rubus</taxon>
    </lineage>
</organism>
<dbReference type="Gene3D" id="3.30.40.10">
    <property type="entry name" value="Zinc/RING finger domain, C3HC4 (zinc finger)"/>
    <property type="match status" value="1"/>
</dbReference>
<comment type="catalytic activity">
    <reaction evidence="1">
        <text>S-ubiquitinyl-[E2 ubiquitin-conjugating enzyme]-L-cysteine + [acceptor protein]-L-lysine = [E2 ubiquitin-conjugating enzyme]-L-cysteine + N(6)-ubiquitinyl-[acceptor protein]-L-lysine.</text>
        <dbReference type="EC" id="2.3.2.27"/>
    </reaction>
</comment>
<keyword evidence="6" id="KW-0479">Metal-binding</keyword>
<dbReference type="GO" id="GO:0008270">
    <property type="term" value="F:zinc ion binding"/>
    <property type="evidence" value="ECO:0007669"/>
    <property type="project" value="UniProtKB-KW"/>
</dbReference>
<feature type="region of interest" description="Disordered" evidence="13">
    <location>
        <begin position="191"/>
        <end position="211"/>
    </location>
</feature>
<protein>
    <recommendedName>
        <fullName evidence="3">RING-type E3 ubiquitin transferase</fullName>
        <ecNumber evidence="3">2.3.2.27</ecNumber>
    </recommendedName>
</protein>
<sequence>MRPPPRILLEAAVAVAEYGGIIHLSPPPVSTASSPTAPPCVAHSCRWWPYSGSKEFEANAAMVLIILLSALICALGLNAAIRCFLRSNSTQSEELDRNPQTREVARVQLKSNAAAAPCFDGGPTLVYSPDMKAELAGAAAECAICLSEFVDGEGIRVLGRCKHGFHAHCIQAWLSSHSSCPTCRCTCLPPSPPPPPQSTADQPPLPESAGP</sequence>
<evidence type="ECO:0000259" key="15">
    <source>
        <dbReference type="PROSITE" id="PS50089"/>
    </source>
</evidence>
<evidence type="ECO:0000313" key="16">
    <source>
        <dbReference type="EMBL" id="KAK9926476.1"/>
    </source>
</evidence>
<dbReference type="SUPFAM" id="SSF57850">
    <property type="entry name" value="RING/U-box"/>
    <property type="match status" value="1"/>
</dbReference>
<comment type="similarity">
    <text evidence="11">Belongs to the RING-type zinc finger family. ATL subfamily.</text>
</comment>
<evidence type="ECO:0000256" key="8">
    <source>
        <dbReference type="ARBA" id="ARBA00022833"/>
    </source>
</evidence>
<gene>
    <name evidence="16" type="ORF">M0R45_023704</name>
</gene>
<accession>A0AAW1WP43</accession>
<proteinExistence type="inferred from homology"/>
<keyword evidence="17" id="KW-1185">Reference proteome</keyword>
<feature type="transmembrane region" description="Helical" evidence="14">
    <location>
        <begin position="60"/>
        <end position="81"/>
    </location>
</feature>
<evidence type="ECO:0000256" key="11">
    <source>
        <dbReference type="ARBA" id="ARBA00024209"/>
    </source>
</evidence>
<dbReference type="GO" id="GO:0061630">
    <property type="term" value="F:ubiquitin protein ligase activity"/>
    <property type="evidence" value="ECO:0007669"/>
    <property type="project" value="UniProtKB-EC"/>
</dbReference>
<evidence type="ECO:0000256" key="10">
    <source>
        <dbReference type="ARBA" id="ARBA00023136"/>
    </source>
</evidence>
<dbReference type="EMBL" id="JBEDUW010000005">
    <property type="protein sequence ID" value="KAK9926476.1"/>
    <property type="molecule type" value="Genomic_DNA"/>
</dbReference>
<keyword evidence="10 14" id="KW-0472">Membrane</keyword>
<evidence type="ECO:0000256" key="1">
    <source>
        <dbReference type="ARBA" id="ARBA00000900"/>
    </source>
</evidence>
<evidence type="ECO:0000256" key="6">
    <source>
        <dbReference type="ARBA" id="ARBA00022723"/>
    </source>
</evidence>
<evidence type="ECO:0000313" key="17">
    <source>
        <dbReference type="Proteomes" id="UP001457282"/>
    </source>
</evidence>
<dbReference type="AlphaFoldDB" id="A0AAW1WP43"/>
<reference evidence="16 17" key="1">
    <citation type="journal article" date="2023" name="G3 (Bethesda)">
        <title>A chromosome-length genome assembly and annotation of blackberry (Rubus argutus, cv. 'Hillquist').</title>
        <authorList>
            <person name="Bruna T."/>
            <person name="Aryal R."/>
            <person name="Dudchenko O."/>
            <person name="Sargent D.J."/>
            <person name="Mead D."/>
            <person name="Buti M."/>
            <person name="Cavallini A."/>
            <person name="Hytonen T."/>
            <person name="Andres J."/>
            <person name="Pham M."/>
            <person name="Weisz D."/>
            <person name="Mascagni F."/>
            <person name="Usai G."/>
            <person name="Natali L."/>
            <person name="Bassil N."/>
            <person name="Fernandez G.E."/>
            <person name="Lomsadze A."/>
            <person name="Armour M."/>
            <person name="Olukolu B."/>
            <person name="Poorten T."/>
            <person name="Britton C."/>
            <person name="Davik J."/>
            <person name="Ashrafi H."/>
            <person name="Aiden E.L."/>
            <person name="Borodovsky M."/>
            <person name="Worthington M."/>
        </authorList>
    </citation>
    <scope>NUCLEOTIDE SEQUENCE [LARGE SCALE GENOMIC DNA]</scope>
    <source>
        <strain evidence="16">PI 553951</strain>
    </source>
</reference>
<keyword evidence="8" id="KW-0862">Zinc</keyword>
<keyword evidence="4" id="KW-0808">Transferase</keyword>
<evidence type="ECO:0000256" key="14">
    <source>
        <dbReference type="SAM" id="Phobius"/>
    </source>
</evidence>
<comment type="subcellular location">
    <subcellularLocation>
        <location evidence="2">Membrane</location>
        <topology evidence="2">Single-pass membrane protein</topology>
    </subcellularLocation>
</comment>
<dbReference type="GO" id="GO:0016020">
    <property type="term" value="C:membrane"/>
    <property type="evidence" value="ECO:0007669"/>
    <property type="project" value="UniProtKB-SubCell"/>
</dbReference>
<evidence type="ECO:0000256" key="7">
    <source>
        <dbReference type="ARBA" id="ARBA00022786"/>
    </source>
</evidence>
<keyword evidence="7" id="KW-0833">Ubl conjugation pathway</keyword>
<dbReference type="EC" id="2.3.2.27" evidence="3"/>
<keyword evidence="5 14" id="KW-0812">Transmembrane</keyword>
<dbReference type="GO" id="GO:0016567">
    <property type="term" value="P:protein ubiquitination"/>
    <property type="evidence" value="ECO:0007669"/>
    <property type="project" value="InterPro"/>
</dbReference>
<evidence type="ECO:0000256" key="2">
    <source>
        <dbReference type="ARBA" id="ARBA00004167"/>
    </source>
</evidence>
<name>A0AAW1WP43_RUBAR</name>
<keyword evidence="9 14" id="KW-1133">Transmembrane helix</keyword>
<dbReference type="InterPro" id="IPR044602">
    <property type="entry name" value="ATL10/ATL72-79-like"/>
</dbReference>
<dbReference type="Pfam" id="PF13639">
    <property type="entry name" value="zf-RING_2"/>
    <property type="match status" value="1"/>
</dbReference>
<evidence type="ECO:0000256" key="13">
    <source>
        <dbReference type="SAM" id="MobiDB-lite"/>
    </source>
</evidence>
<dbReference type="PANTHER" id="PTHR46905:SF1">
    <property type="entry name" value="RING-TYPE E3 UBIQUITIN TRANSFERASE"/>
    <property type="match status" value="1"/>
</dbReference>